<sequence length="67" mass="8002">MWPELTSLLSKNWPVFEAIFGNKKAMETNSELINDRPDAHTKEWDEADFALYRRSLTWFEERVAKLQ</sequence>
<proteinExistence type="predicted"/>
<accession>M9R966</accession>
<protein>
    <submittedName>
        <fullName evidence="1">Uncharacterized protein</fullName>
    </submittedName>
</protein>
<keyword evidence="2" id="KW-1185">Reference proteome</keyword>
<dbReference type="Proteomes" id="UP000005307">
    <property type="component" value="Chromosome"/>
</dbReference>
<reference evidence="1 2" key="1">
    <citation type="journal article" date="2013" name="PLoS ONE">
        <title>Poles Apart: Arctic and Antarctic Octadecabacter strains Share High Genome Plasticity and a New Type of Xanthorhodopsin.</title>
        <authorList>
            <person name="Vollmers J."/>
            <person name="Voget S."/>
            <person name="Dietrich S."/>
            <person name="Gollnow K."/>
            <person name="Smits M."/>
            <person name="Meyer K."/>
            <person name="Brinkhoff T."/>
            <person name="Simon M."/>
            <person name="Daniel R."/>
        </authorList>
    </citation>
    <scope>NUCLEOTIDE SEQUENCE [LARGE SCALE GENOMIC DNA]</scope>
    <source>
        <strain evidence="1 2">307</strain>
    </source>
</reference>
<dbReference type="EMBL" id="CP003740">
    <property type="protein sequence ID" value="AGI68757.1"/>
    <property type="molecule type" value="Genomic_DNA"/>
</dbReference>
<gene>
    <name evidence="1" type="ORF">OAN307_c32380</name>
</gene>
<organism evidence="1 2">
    <name type="scientific">Octadecabacter antarcticus 307</name>
    <dbReference type="NCBI Taxonomy" id="391626"/>
    <lineage>
        <taxon>Bacteria</taxon>
        <taxon>Pseudomonadati</taxon>
        <taxon>Pseudomonadota</taxon>
        <taxon>Alphaproteobacteria</taxon>
        <taxon>Rhodobacterales</taxon>
        <taxon>Roseobacteraceae</taxon>
        <taxon>Octadecabacter</taxon>
    </lineage>
</organism>
<evidence type="ECO:0000313" key="2">
    <source>
        <dbReference type="Proteomes" id="UP000005307"/>
    </source>
</evidence>
<dbReference type="KEGG" id="oat:OAN307_c32380"/>
<evidence type="ECO:0000313" key="1">
    <source>
        <dbReference type="EMBL" id="AGI68757.1"/>
    </source>
</evidence>
<dbReference type="HOGENOM" id="CLU_2808197_0_0_5"/>
<dbReference type="AlphaFoldDB" id="M9R966"/>
<name>M9R966_9RHOB</name>